<dbReference type="EMBL" id="BLLK01000061">
    <property type="protein sequence ID" value="GFH58203.1"/>
    <property type="molecule type" value="Genomic_DNA"/>
</dbReference>
<evidence type="ECO:0000313" key="3">
    <source>
        <dbReference type="EMBL" id="GFH58203.1"/>
    </source>
</evidence>
<evidence type="ECO:0000313" key="4">
    <source>
        <dbReference type="Proteomes" id="UP001054902"/>
    </source>
</evidence>
<sequence length="992" mass="112326">MALRGGGAMWNTTSKKIEQQEKDEINSVDKLRSIYSTLLAAIAPTSQYNQYDLSLNTDEEHENLNQVQNFRSNIKSMTSDIDQYHEEISFEAFHQPASNALESVQTWKSLAATQKLQAKPMDDYSFDDNEDAVAALIQARKLESRVVQLIKDLGEVVVYGEQRQNYVDTFSKTMKHGNEAVFDYFCDKNILSLLVDIVLTNPSNEIQDEDQEERYSGVTWTAIVKAQVLQTITILISNTSDPKSLYYLLSNNYINEMIVSIIPLQQWKPEALDEILPVYISFLKTLTLQLAKTPELCHFFCDMYGQSSKLPTFPLMYAAVEVVSSPVHKDRSDDFVYSTALNIILTLYKLPGNEMKNVISELYMEQNMLIQHLSNELILRCDGLSKILETDGEFQNKLLSMELTKLESSLVILNDLLWSCERSVTVGFCEHIIKAIMQSSIMENFVEFHDSFMSLDGNLSNSCCASIIVISKMFEHMDYVPLLKMVAVAVLHPYTPSSKQIEDMEISGKELGLGLLNAIAQDEYVVVDDTTDASDFDNNVDFSNAGFEESTTHIVKTPTKDFSAGMSISAVHNPCRDVIFKLVSGELGPRLFFAASLLLENVFLSKAVDDKTINKLRIVSSFQKEKNILHASLDLLFRSYSSSQVSLHESELYLRSATVLIYQDLSTMLSGIKSIKSSNLQHNLDLLRSIDIALKYFASESMRMKNIFEVESMFTELVQQEISDLYSNVDTSSSNNIYQCDLKSLNSKLKADFVSSIINKESKKELHQTKEARLIIRSFLLIQLLRDFYSEVVASLNMASDVGDRWNDNAFKISQYHPASNAIRSLGCLGYQSIVGTSEILDDRPYFVVEPSIGIGFRSHSRDDSSDKTKRRQLADTILAKGHTKLILVIDEREVLVLRQEAKDNMRNCTILLSTLLSNIIHMRDDYEALHIALKEVEDIGVLINKGNMVLRFEDGYECRHAKRVLEDSRSSFSEAQSLEFEELIGSILRKS</sequence>
<dbReference type="GO" id="GO:0016197">
    <property type="term" value="P:endosomal transport"/>
    <property type="evidence" value="ECO:0007669"/>
    <property type="project" value="TreeGrafter"/>
</dbReference>
<evidence type="ECO:0000259" key="2">
    <source>
        <dbReference type="Pfam" id="PF09758"/>
    </source>
</evidence>
<dbReference type="GO" id="GO:0007034">
    <property type="term" value="P:vacuolar transport"/>
    <property type="evidence" value="ECO:0007669"/>
    <property type="project" value="TreeGrafter"/>
</dbReference>
<keyword evidence="1" id="KW-0072">Autophagy</keyword>
<dbReference type="GO" id="GO:1901096">
    <property type="term" value="P:regulation of autophagosome maturation"/>
    <property type="evidence" value="ECO:0007669"/>
    <property type="project" value="TreeGrafter"/>
</dbReference>
<organism evidence="3 4">
    <name type="scientific">Chaetoceros tenuissimus</name>
    <dbReference type="NCBI Taxonomy" id="426638"/>
    <lineage>
        <taxon>Eukaryota</taxon>
        <taxon>Sar</taxon>
        <taxon>Stramenopiles</taxon>
        <taxon>Ochrophyta</taxon>
        <taxon>Bacillariophyta</taxon>
        <taxon>Coscinodiscophyceae</taxon>
        <taxon>Chaetocerotophycidae</taxon>
        <taxon>Chaetocerotales</taxon>
        <taxon>Chaetocerotaceae</taxon>
        <taxon>Chaetoceros</taxon>
    </lineage>
</organism>
<dbReference type="PANTHER" id="PTHR21481:SF0">
    <property type="entry name" value="PROTEIN CLEC16A"/>
    <property type="match status" value="1"/>
</dbReference>
<accession>A0AAD3HCM4</accession>
<gene>
    <name evidence="3" type="ORF">CTEN210_14679</name>
</gene>
<proteinExistence type="predicted"/>
<keyword evidence="4" id="KW-1185">Reference proteome</keyword>
<dbReference type="PANTHER" id="PTHR21481">
    <property type="entry name" value="PROTEIN CLEC16A"/>
    <property type="match status" value="1"/>
</dbReference>
<dbReference type="GO" id="GO:0005770">
    <property type="term" value="C:late endosome"/>
    <property type="evidence" value="ECO:0007669"/>
    <property type="project" value="TreeGrafter"/>
</dbReference>
<dbReference type="Pfam" id="PF09758">
    <property type="entry name" value="FPL"/>
    <property type="match status" value="1"/>
</dbReference>
<protein>
    <recommendedName>
        <fullName evidence="2">FPL domain-containing protein</fullName>
    </recommendedName>
</protein>
<dbReference type="InterPro" id="IPR019155">
    <property type="entry name" value="CLEC16A/TT9_N"/>
</dbReference>
<dbReference type="GO" id="GO:0005794">
    <property type="term" value="C:Golgi apparatus"/>
    <property type="evidence" value="ECO:0007669"/>
    <property type="project" value="TreeGrafter"/>
</dbReference>
<evidence type="ECO:0000256" key="1">
    <source>
        <dbReference type="ARBA" id="ARBA00023006"/>
    </source>
</evidence>
<feature type="domain" description="FPL" evidence="2">
    <location>
        <begin position="223"/>
        <end position="346"/>
    </location>
</feature>
<reference evidence="3 4" key="1">
    <citation type="journal article" date="2021" name="Sci. Rep.">
        <title>The genome of the diatom Chaetoceros tenuissimus carries an ancient integrated fragment of an extant virus.</title>
        <authorList>
            <person name="Hongo Y."/>
            <person name="Kimura K."/>
            <person name="Takaki Y."/>
            <person name="Yoshida Y."/>
            <person name="Baba S."/>
            <person name="Kobayashi G."/>
            <person name="Nagasaki K."/>
            <person name="Hano T."/>
            <person name="Tomaru Y."/>
        </authorList>
    </citation>
    <scope>NUCLEOTIDE SEQUENCE [LARGE SCALE GENOMIC DNA]</scope>
    <source>
        <strain evidence="3 4">NIES-3715</strain>
    </source>
</reference>
<dbReference type="AlphaFoldDB" id="A0AAD3HCM4"/>
<dbReference type="Proteomes" id="UP001054902">
    <property type="component" value="Unassembled WGS sequence"/>
</dbReference>
<dbReference type="InterPro" id="IPR039272">
    <property type="entry name" value="CLEC16A/TT9"/>
</dbReference>
<dbReference type="GO" id="GO:0006914">
    <property type="term" value="P:autophagy"/>
    <property type="evidence" value="ECO:0007669"/>
    <property type="project" value="UniProtKB-KW"/>
</dbReference>
<name>A0AAD3HCM4_9STRA</name>
<comment type="caution">
    <text evidence="3">The sequence shown here is derived from an EMBL/GenBank/DDBJ whole genome shotgun (WGS) entry which is preliminary data.</text>
</comment>